<sequence>VGQIDANSLTVAMTCTLKKWGRTNSCKLADYHHDQQSVEMGRDESTKRLAGGTY</sequence>
<organism evidence="1">
    <name type="scientific">marine metagenome</name>
    <dbReference type="NCBI Taxonomy" id="408172"/>
    <lineage>
        <taxon>unclassified sequences</taxon>
        <taxon>metagenomes</taxon>
        <taxon>ecological metagenomes</taxon>
    </lineage>
</organism>
<protein>
    <submittedName>
        <fullName evidence="1">Uncharacterized protein</fullName>
    </submittedName>
</protein>
<evidence type="ECO:0000313" key="1">
    <source>
        <dbReference type="EMBL" id="SVC75202.1"/>
    </source>
</evidence>
<dbReference type="AlphaFoldDB" id="A0A382PT84"/>
<name>A0A382PT84_9ZZZZ</name>
<accession>A0A382PT84</accession>
<reference evidence="1" key="1">
    <citation type="submission" date="2018-05" db="EMBL/GenBank/DDBJ databases">
        <authorList>
            <person name="Lanie J.A."/>
            <person name="Ng W.-L."/>
            <person name="Kazmierczak K.M."/>
            <person name="Andrzejewski T.M."/>
            <person name="Davidsen T.M."/>
            <person name="Wayne K.J."/>
            <person name="Tettelin H."/>
            <person name="Glass J.I."/>
            <person name="Rusch D."/>
            <person name="Podicherti R."/>
            <person name="Tsui H.-C.T."/>
            <person name="Winkler M.E."/>
        </authorList>
    </citation>
    <scope>NUCLEOTIDE SEQUENCE</scope>
</reference>
<proteinExistence type="predicted"/>
<feature type="non-terminal residue" evidence="1">
    <location>
        <position position="1"/>
    </location>
</feature>
<gene>
    <name evidence="1" type="ORF">METZ01_LOCUS328056</name>
</gene>
<dbReference type="EMBL" id="UINC01108819">
    <property type="protein sequence ID" value="SVC75202.1"/>
    <property type="molecule type" value="Genomic_DNA"/>
</dbReference>